<sequence length="187" mass="21171">MASKLFTEIELSEQVKNGLKLMKDSPYSSSIKIINKSFDIIDDPSKEPISGSEQYSLATVLILACKFDYDEQQLRQLLEAHIANPEVVEDVTSRYVTYRADCAQKNTKFGIALPHVTDANWTLRSDLSSSSYSVSAGNLTFRIELETFNHKTNEKEPAVRFTCTPEELQLLINKLKDIELNCDKLTK</sequence>
<dbReference type="Pfam" id="PF07258">
    <property type="entry name" value="COMM_domain"/>
    <property type="match status" value="1"/>
</dbReference>
<organism evidence="4">
    <name type="scientific">Culex tarsalis</name>
    <name type="common">Encephalitis mosquito</name>
    <dbReference type="NCBI Taxonomy" id="7177"/>
    <lineage>
        <taxon>Eukaryota</taxon>
        <taxon>Metazoa</taxon>
        <taxon>Ecdysozoa</taxon>
        <taxon>Arthropoda</taxon>
        <taxon>Hexapoda</taxon>
        <taxon>Insecta</taxon>
        <taxon>Pterygota</taxon>
        <taxon>Neoptera</taxon>
        <taxon>Endopterygota</taxon>
        <taxon>Diptera</taxon>
        <taxon>Nematocera</taxon>
        <taxon>Culicoidea</taxon>
        <taxon>Culicidae</taxon>
        <taxon>Culicinae</taxon>
        <taxon>Culicini</taxon>
        <taxon>Culex</taxon>
        <taxon>Culex</taxon>
    </lineage>
</organism>
<evidence type="ECO:0000259" key="3">
    <source>
        <dbReference type="PROSITE" id="PS51269"/>
    </source>
</evidence>
<dbReference type="AlphaFoldDB" id="A0A1Q3FH36"/>
<evidence type="ECO:0000313" key="4">
    <source>
        <dbReference type="EMBL" id="JAV26881.1"/>
    </source>
</evidence>
<reference evidence="4" key="1">
    <citation type="submission" date="2017-01" db="EMBL/GenBank/DDBJ databases">
        <title>A deep insight into the sialotranscriptome of adult male and female Cluex tarsalis mosquitoes.</title>
        <authorList>
            <person name="Ribeiro J.M."/>
            <person name="Moreira F."/>
            <person name="Bernard K.A."/>
            <person name="Calvo E."/>
        </authorList>
    </citation>
    <scope>NUCLEOTIDE SEQUENCE</scope>
    <source>
        <strain evidence="4">Kern County</strain>
        <tissue evidence="4">Salivary glands</tissue>
    </source>
</reference>
<dbReference type="PANTHER" id="PTHR31159:SF1">
    <property type="entry name" value="COMM DOMAIN-CONTAINING PROTEIN 3"/>
    <property type="match status" value="1"/>
</dbReference>
<evidence type="ECO:0000256" key="2">
    <source>
        <dbReference type="ARBA" id="ARBA00093469"/>
    </source>
</evidence>
<proteinExistence type="inferred from homology"/>
<dbReference type="EMBL" id="GFDL01008164">
    <property type="protein sequence ID" value="JAV26881.1"/>
    <property type="molecule type" value="Transcribed_RNA"/>
</dbReference>
<protein>
    <recommendedName>
        <fullName evidence="1">COMM domain-containing protein 3</fullName>
    </recommendedName>
</protein>
<dbReference type="GO" id="GO:0006814">
    <property type="term" value="P:sodium ion transport"/>
    <property type="evidence" value="ECO:0007669"/>
    <property type="project" value="InterPro"/>
</dbReference>
<accession>A0A1Q3FH36</accession>
<dbReference type="InterPro" id="IPR017920">
    <property type="entry name" value="COMM"/>
</dbReference>
<evidence type="ECO:0000256" key="1">
    <source>
        <dbReference type="ARBA" id="ARBA00016548"/>
    </source>
</evidence>
<dbReference type="PANTHER" id="PTHR31159">
    <property type="entry name" value="COMM DOMAIN-CONTAINING PROTEIN 3"/>
    <property type="match status" value="1"/>
</dbReference>
<comment type="similarity">
    <text evidence="2">Belongs to the COMM domain-containing protein 3 family.</text>
</comment>
<dbReference type="PROSITE" id="PS51269">
    <property type="entry name" value="COMM"/>
    <property type="match status" value="1"/>
</dbReference>
<dbReference type="InterPro" id="IPR037355">
    <property type="entry name" value="COMMD3"/>
</dbReference>
<feature type="domain" description="COMM" evidence="3">
    <location>
        <begin position="115"/>
        <end position="186"/>
    </location>
</feature>
<name>A0A1Q3FH36_CULTA</name>